<proteinExistence type="predicted"/>
<accession>A0ABM4BLI9</accession>
<dbReference type="RefSeq" id="XP_065649933.1">
    <property type="nucleotide sequence ID" value="XM_065793861.1"/>
</dbReference>
<gene>
    <name evidence="3" type="primary">LOC100214968</name>
</gene>
<keyword evidence="2" id="KW-1185">Reference proteome</keyword>
<sequence length="297" mass="34186">MADDLGDDWWENTEIVSKEKNDQGSVKATKSKKIKRKVSIDKNDGDTKIRKRKRKLINEQNCELEKEAKKKKSNNNIVPVAKKKQKKKKLTTQVENTLAPNVESLWAYFEKELGKTLSCIELEDIKPDHDSWVIGEDSPKVIDENFQLSSYLKTIVPNWEKVCKKVQHKPGSPVMLIITSGGQRAADLLRKASDFRGENCKSMKLFAKHFKINEQADFLNKNVIHLGVGTPNRVAKLIELGNLSIKHLSYIVIDWTWKDDKKRSIWNMHGVKDDFLELFQKYILPKCKSSKAYVGLF</sequence>
<name>A0ABM4BLI9_HYDVU</name>
<dbReference type="Gene3D" id="3.40.50.300">
    <property type="entry name" value="P-loop containing nucleotide triphosphate hydrolases"/>
    <property type="match status" value="1"/>
</dbReference>
<dbReference type="InterPro" id="IPR027417">
    <property type="entry name" value="P-loop_NTPase"/>
</dbReference>
<dbReference type="InterPro" id="IPR032704">
    <property type="entry name" value="Cms1"/>
</dbReference>
<reference evidence="3" key="1">
    <citation type="submission" date="2025-08" db="UniProtKB">
        <authorList>
            <consortium name="RefSeq"/>
        </authorList>
    </citation>
    <scope>IDENTIFICATION</scope>
</reference>
<protein>
    <submittedName>
        <fullName evidence="3">Protein CMSS1 isoform X3</fullName>
    </submittedName>
</protein>
<evidence type="ECO:0000256" key="1">
    <source>
        <dbReference type="SAM" id="MobiDB-lite"/>
    </source>
</evidence>
<dbReference type="Pfam" id="PF14617">
    <property type="entry name" value="CMS1"/>
    <property type="match status" value="1"/>
</dbReference>
<evidence type="ECO:0000313" key="2">
    <source>
        <dbReference type="Proteomes" id="UP001652625"/>
    </source>
</evidence>
<organism evidence="2 3">
    <name type="scientific">Hydra vulgaris</name>
    <name type="common">Hydra</name>
    <name type="synonym">Hydra attenuata</name>
    <dbReference type="NCBI Taxonomy" id="6087"/>
    <lineage>
        <taxon>Eukaryota</taxon>
        <taxon>Metazoa</taxon>
        <taxon>Cnidaria</taxon>
        <taxon>Hydrozoa</taxon>
        <taxon>Hydroidolina</taxon>
        <taxon>Anthoathecata</taxon>
        <taxon>Aplanulata</taxon>
        <taxon>Hydridae</taxon>
        <taxon>Hydra</taxon>
    </lineage>
</organism>
<feature type="region of interest" description="Disordered" evidence="1">
    <location>
        <begin position="20"/>
        <end position="45"/>
    </location>
</feature>
<dbReference type="GeneID" id="100214968"/>
<dbReference type="PANTHER" id="PTHR24030">
    <property type="entry name" value="PROTEIN CMSS1"/>
    <property type="match status" value="1"/>
</dbReference>
<dbReference type="PANTHER" id="PTHR24030:SF0">
    <property type="entry name" value="PROTEIN CMSS1"/>
    <property type="match status" value="1"/>
</dbReference>
<dbReference type="Proteomes" id="UP001652625">
    <property type="component" value="Chromosome 03"/>
</dbReference>
<evidence type="ECO:0000313" key="3">
    <source>
        <dbReference type="RefSeq" id="XP_065649933.1"/>
    </source>
</evidence>